<gene>
    <name evidence="1" type="ORF">E1218_21955</name>
</gene>
<proteinExistence type="predicted"/>
<reference evidence="1 2" key="1">
    <citation type="submission" date="2019-02" db="EMBL/GenBank/DDBJ databases">
        <title>Draft genome sequences of novel Actinobacteria.</title>
        <authorList>
            <person name="Sahin N."/>
            <person name="Ay H."/>
            <person name="Saygin H."/>
        </authorList>
    </citation>
    <scope>NUCLEOTIDE SEQUENCE [LARGE SCALE GENOMIC DNA]</scope>
    <source>
        <strain evidence="1 2">16K104</strain>
    </source>
</reference>
<evidence type="ECO:0000313" key="1">
    <source>
        <dbReference type="EMBL" id="TDD20768.1"/>
    </source>
</evidence>
<protein>
    <submittedName>
        <fullName evidence="1">Uncharacterized protein</fullName>
    </submittedName>
</protein>
<dbReference type="OrthoDB" id="9894024at2"/>
<organism evidence="1 2">
    <name type="scientific">Kribbella turkmenica</name>
    <dbReference type="NCBI Taxonomy" id="2530375"/>
    <lineage>
        <taxon>Bacteria</taxon>
        <taxon>Bacillati</taxon>
        <taxon>Actinomycetota</taxon>
        <taxon>Actinomycetes</taxon>
        <taxon>Propionibacteriales</taxon>
        <taxon>Kribbellaceae</taxon>
        <taxon>Kribbella</taxon>
    </lineage>
</organism>
<accession>A0A4R4WT67</accession>
<dbReference type="EMBL" id="SMKR01000099">
    <property type="protein sequence ID" value="TDD20768.1"/>
    <property type="molecule type" value="Genomic_DNA"/>
</dbReference>
<comment type="caution">
    <text evidence="1">The sequence shown here is derived from an EMBL/GenBank/DDBJ whole genome shotgun (WGS) entry which is preliminary data.</text>
</comment>
<dbReference type="RefSeq" id="WP_132323083.1">
    <property type="nucleotide sequence ID" value="NZ_SMKR01000099.1"/>
</dbReference>
<keyword evidence="2" id="KW-1185">Reference proteome</keyword>
<evidence type="ECO:0000313" key="2">
    <source>
        <dbReference type="Proteomes" id="UP000295172"/>
    </source>
</evidence>
<dbReference type="AlphaFoldDB" id="A0A4R4WT67"/>
<name>A0A4R4WT67_9ACTN</name>
<sequence>MGQIRVRTRVTTTHVVPSYGGFQFEKEHLIEIANGIASGLIPMNFQHDSSRPLHPENIEAGVEKLEDGHWAVWADFDIDQDAWAEYEAAVQAAGAPGGMSVSVTSLIPGMPAEAAIWVIGDAHHFSEADLQSAARLLSEKSGRPTSARHLYQFSTVPEARVVFEMLYSTVMALGPNIVASYIYDALKGLGRAGKKTIIEPYFRRESDGSVEAGFRVETADPAITMMAMNEMARLLENGVKGTFMFDGGSSYVEVAKPPRELDGDDQS</sequence>
<dbReference type="Proteomes" id="UP000295172">
    <property type="component" value="Unassembled WGS sequence"/>
</dbReference>